<evidence type="ECO:0000313" key="2">
    <source>
        <dbReference type="Proteomes" id="UP000215086"/>
    </source>
</evidence>
<dbReference type="EMBL" id="CP018477">
    <property type="protein sequence ID" value="ASV73937.1"/>
    <property type="molecule type" value="Genomic_DNA"/>
</dbReference>
<evidence type="ECO:0000313" key="1">
    <source>
        <dbReference type="EMBL" id="ASV73937.1"/>
    </source>
</evidence>
<reference evidence="1 2" key="1">
    <citation type="journal article" name="Front. Microbiol.">
        <title>Sugar Metabolism of the First Thermophilic Planctomycete Thermogutta terrifontis: Comparative Genomic and Transcriptomic Approaches.</title>
        <authorList>
            <person name="Elcheninov A.G."/>
            <person name="Menzel P."/>
            <person name="Gudbergsdottir S.R."/>
            <person name="Slesarev A.I."/>
            <person name="Kadnikov V.V."/>
            <person name="Krogh A."/>
            <person name="Bonch-Osmolovskaya E.A."/>
            <person name="Peng X."/>
            <person name="Kublanov I.V."/>
        </authorList>
    </citation>
    <scope>NUCLEOTIDE SEQUENCE [LARGE SCALE GENOMIC DNA]</scope>
    <source>
        <strain evidence="1 2">R1</strain>
    </source>
</reference>
<name>A0A286RDC2_9BACT</name>
<organism evidence="1 2">
    <name type="scientific">Thermogutta terrifontis</name>
    <dbReference type="NCBI Taxonomy" id="1331910"/>
    <lineage>
        <taxon>Bacteria</taxon>
        <taxon>Pseudomonadati</taxon>
        <taxon>Planctomycetota</taxon>
        <taxon>Planctomycetia</taxon>
        <taxon>Pirellulales</taxon>
        <taxon>Thermoguttaceae</taxon>
        <taxon>Thermogutta</taxon>
    </lineage>
</organism>
<dbReference type="Proteomes" id="UP000215086">
    <property type="component" value="Chromosome"/>
</dbReference>
<gene>
    <name evidence="1" type="ORF">THTE_1335</name>
</gene>
<dbReference type="KEGG" id="ttf:THTE_1335"/>
<sequence length="40" mass="4694">MAIHLLAEELSDRNWPSSHRLHGKNVTMFRVTVVQHRLTI</sequence>
<proteinExistence type="predicted"/>
<accession>A0A286RDC2</accession>
<keyword evidence="2" id="KW-1185">Reference proteome</keyword>
<dbReference type="AlphaFoldDB" id="A0A286RDC2"/>
<protein>
    <submittedName>
        <fullName evidence="1">Uncharacterized protein</fullName>
    </submittedName>
</protein>